<accession>A0A271KM44</accession>
<gene>
    <name evidence="5" type="ORF">CIT31_03475</name>
</gene>
<evidence type="ECO:0000256" key="4">
    <source>
        <dbReference type="PROSITE-ProRule" id="PRU00742"/>
    </source>
</evidence>
<dbReference type="PROSITE" id="PS51409">
    <property type="entry name" value="ARGINASE_2"/>
    <property type="match status" value="1"/>
</dbReference>
<proteinExistence type="inferred from homology"/>
<evidence type="ECO:0000256" key="3">
    <source>
        <dbReference type="ARBA" id="ARBA00023211"/>
    </source>
</evidence>
<keyword evidence="3" id="KW-0464">Manganese</keyword>
<dbReference type="GO" id="GO:0004053">
    <property type="term" value="F:arginase activity"/>
    <property type="evidence" value="ECO:0007669"/>
    <property type="project" value="TreeGrafter"/>
</dbReference>
<protein>
    <submittedName>
        <fullName evidence="5">Arginase</fullName>
    </submittedName>
</protein>
<dbReference type="Gene3D" id="3.40.800.10">
    <property type="entry name" value="Ureohydrolase domain"/>
    <property type="match status" value="1"/>
</dbReference>
<comment type="caution">
    <text evidence="5">The sequence shown here is derived from an EMBL/GenBank/DDBJ whole genome shotgun (WGS) entry which is preliminary data.</text>
</comment>
<dbReference type="InterPro" id="IPR006035">
    <property type="entry name" value="Ureohydrolase"/>
</dbReference>
<dbReference type="SUPFAM" id="SSF52768">
    <property type="entry name" value="Arginase/deacetylase"/>
    <property type="match status" value="1"/>
</dbReference>
<dbReference type="InterPro" id="IPR023696">
    <property type="entry name" value="Ureohydrolase_dom_sf"/>
</dbReference>
<name>A0A271KM44_9HYPH</name>
<evidence type="ECO:0000256" key="2">
    <source>
        <dbReference type="ARBA" id="ARBA00022801"/>
    </source>
</evidence>
<sequence>MKLSVILAPYDSGLYHAGCGQGPDAIIAGGLVDELAFRGHHVVVEDIGEVGDAQKREIATGFAVCRAVATKVDMGRDDERFPIVLTGNCLTAAGAVAGDTADSIIWIDQHGDLNTPETSAYGFLDGMALATTLGLCWRPMTSAIPGFQAIDPSRCMLVDARDLDPDERRLLATLPIIRAQWADALDNVGKLKAAGAAQVHLHLDLDVHDPDVLQVNRYARPGGPNPEQLRQLVCGLAKSIPIVGVTLSAYDPAFDAKGEVPPVVGQLLGDFLAALARI</sequence>
<comment type="similarity">
    <text evidence="4">Belongs to the arginase family.</text>
</comment>
<dbReference type="AlphaFoldDB" id="A0A271KM44"/>
<dbReference type="PANTHER" id="PTHR43782">
    <property type="entry name" value="ARGINASE"/>
    <property type="match status" value="1"/>
</dbReference>
<keyword evidence="6" id="KW-1185">Reference proteome</keyword>
<dbReference type="PANTHER" id="PTHR43782:SF3">
    <property type="entry name" value="ARGINASE"/>
    <property type="match status" value="1"/>
</dbReference>
<dbReference type="GO" id="GO:0005829">
    <property type="term" value="C:cytosol"/>
    <property type="evidence" value="ECO:0007669"/>
    <property type="project" value="TreeGrafter"/>
</dbReference>
<dbReference type="Pfam" id="PF00491">
    <property type="entry name" value="Arginase"/>
    <property type="match status" value="1"/>
</dbReference>
<dbReference type="GO" id="GO:0030145">
    <property type="term" value="F:manganese ion binding"/>
    <property type="evidence" value="ECO:0007669"/>
    <property type="project" value="TreeGrafter"/>
</dbReference>
<evidence type="ECO:0000313" key="5">
    <source>
        <dbReference type="EMBL" id="PAP96780.1"/>
    </source>
</evidence>
<dbReference type="EMBL" id="NPKH01000011">
    <property type="protein sequence ID" value="PAP96780.1"/>
    <property type="molecule type" value="Genomic_DNA"/>
</dbReference>
<evidence type="ECO:0000313" key="6">
    <source>
        <dbReference type="Proteomes" id="UP000215931"/>
    </source>
</evidence>
<dbReference type="CDD" id="cd09999">
    <property type="entry name" value="Arginase-like_1"/>
    <property type="match status" value="1"/>
</dbReference>
<dbReference type="OrthoDB" id="9788689at2"/>
<reference evidence="5 6" key="1">
    <citation type="submission" date="2017-08" db="EMBL/GenBank/DDBJ databases">
        <title>Mesorhizobium wenxinae sp. nov., a novel rhizobial species isolated from root nodules of chickpea (Cicer arietinum L.).</title>
        <authorList>
            <person name="Zhang J."/>
        </authorList>
    </citation>
    <scope>NUCLEOTIDE SEQUENCE [LARGE SCALE GENOMIC DNA]</scope>
    <source>
        <strain evidence="6">WYCCWR 10019</strain>
    </source>
</reference>
<dbReference type="RefSeq" id="WP_095517447.1">
    <property type="nucleotide sequence ID" value="NZ_NPKH01000011.1"/>
</dbReference>
<dbReference type="Proteomes" id="UP000215931">
    <property type="component" value="Unassembled WGS sequence"/>
</dbReference>
<keyword evidence="2" id="KW-0378">Hydrolase</keyword>
<organism evidence="5 6">
    <name type="scientific">Mesorhizobium wenxiniae</name>
    <dbReference type="NCBI Taxonomy" id="2014805"/>
    <lineage>
        <taxon>Bacteria</taxon>
        <taxon>Pseudomonadati</taxon>
        <taxon>Pseudomonadota</taxon>
        <taxon>Alphaproteobacteria</taxon>
        <taxon>Hyphomicrobiales</taxon>
        <taxon>Phyllobacteriaceae</taxon>
        <taxon>Mesorhizobium</taxon>
    </lineage>
</organism>
<keyword evidence="1" id="KW-0479">Metal-binding</keyword>
<evidence type="ECO:0000256" key="1">
    <source>
        <dbReference type="ARBA" id="ARBA00022723"/>
    </source>
</evidence>